<proteinExistence type="predicted"/>
<accession>A0A6A6DYV5</accession>
<dbReference type="OrthoDB" id="5427204at2759"/>
<dbReference type="Gene3D" id="1.10.287.1490">
    <property type="match status" value="1"/>
</dbReference>
<feature type="region of interest" description="Disordered" evidence="2">
    <location>
        <begin position="314"/>
        <end position="334"/>
    </location>
</feature>
<keyword evidence="1" id="KW-0175">Coiled coil</keyword>
<evidence type="ECO:0000256" key="2">
    <source>
        <dbReference type="SAM" id="MobiDB-lite"/>
    </source>
</evidence>
<evidence type="ECO:0000313" key="3">
    <source>
        <dbReference type="EMBL" id="KAF2184744.1"/>
    </source>
</evidence>
<dbReference type="Proteomes" id="UP000800200">
    <property type="component" value="Unassembled WGS sequence"/>
</dbReference>
<feature type="compositionally biased region" description="Polar residues" evidence="2">
    <location>
        <begin position="71"/>
        <end position="83"/>
    </location>
</feature>
<feature type="coiled-coil region" evidence="1">
    <location>
        <begin position="384"/>
        <end position="506"/>
    </location>
</feature>
<reference evidence="3" key="1">
    <citation type="journal article" date="2020" name="Stud. Mycol.">
        <title>101 Dothideomycetes genomes: a test case for predicting lifestyles and emergence of pathogens.</title>
        <authorList>
            <person name="Haridas S."/>
            <person name="Albert R."/>
            <person name="Binder M."/>
            <person name="Bloem J."/>
            <person name="Labutti K."/>
            <person name="Salamov A."/>
            <person name="Andreopoulos B."/>
            <person name="Baker S."/>
            <person name="Barry K."/>
            <person name="Bills G."/>
            <person name="Bluhm B."/>
            <person name="Cannon C."/>
            <person name="Castanera R."/>
            <person name="Culley D."/>
            <person name="Daum C."/>
            <person name="Ezra D."/>
            <person name="Gonzalez J."/>
            <person name="Henrissat B."/>
            <person name="Kuo A."/>
            <person name="Liang C."/>
            <person name="Lipzen A."/>
            <person name="Lutzoni F."/>
            <person name="Magnuson J."/>
            <person name="Mondo S."/>
            <person name="Nolan M."/>
            <person name="Ohm R."/>
            <person name="Pangilinan J."/>
            <person name="Park H.-J."/>
            <person name="Ramirez L."/>
            <person name="Alfaro M."/>
            <person name="Sun H."/>
            <person name="Tritt A."/>
            <person name="Yoshinaga Y."/>
            <person name="Zwiers L.-H."/>
            <person name="Turgeon B."/>
            <person name="Goodwin S."/>
            <person name="Spatafora J."/>
            <person name="Crous P."/>
            <person name="Grigoriev I."/>
        </authorList>
    </citation>
    <scope>NUCLEOTIDE SEQUENCE</scope>
    <source>
        <strain evidence="3">CBS 207.26</strain>
    </source>
</reference>
<name>A0A6A6DYV5_9PEZI</name>
<dbReference type="AlphaFoldDB" id="A0A6A6DYV5"/>
<feature type="region of interest" description="Disordered" evidence="2">
    <location>
        <begin position="233"/>
        <end position="285"/>
    </location>
</feature>
<evidence type="ECO:0000256" key="1">
    <source>
        <dbReference type="SAM" id="Coils"/>
    </source>
</evidence>
<protein>
    <submittedName>
        <fullName evidence="3">Uncharacterized protein</fullName>
    </submittedName>
</protein>
<dbReference type="EMBL" id="ML994636">
    <property type="protein sequence ID" value="KAF2184744.1"/>
    <property type="molecule type" value="Genomic_DNA"/>
</dbReference>
<organism evidence="3 4">
    <name type="scientific">Zopfia rhizophila CBS 207.26</name>
    <dbReference type="NCBI Taxonomy" id="1314779"/>
    <lineage>
        <taxon>Eukaryota</taxon>
        <taxon>Fungi</taxon>
        <taxon>Dikarya</taxon>
        <taxon>Ascomycota</taxon>
        <taxon>Pezizomycotina</taxon>
        <taxon>Dothideomycetes</taxon>
        <taxon>Dothideomycetes incertae sedis</taxon>
        <taxon>Zopfiaceae</taxon>
        <taxon>Zopfia</taxon>
    </lineage>
</organism>
<feature type="region of interest" description="Disordered" evidence="2">
    <location>
        <begin position="23"/>
        <end position="96"/>
    </location>
</feature>
<evidence type="ECO:0000313" key="4">
    <source>
        <dbReference type="Proteomes" id="UP000800200"/>
    </source>
</evidence>
<feature type="compositionally biased region" description="Basic and acidic residues" evidence="2">
    <location>
        <begin position="233"/>
        <end position="245"/>
    </location>
</feature>
<gene>
    <name evidence="3" type="ORF">K469DRAFT_173320</name>
</gene>
<sequence>MDSWTGRKRPWEEESLIDVQFKCRDSTTAAGERPTPPLPQHAGYYSRDSEALSQRRLPPLYTPSCRASAEHFTSGSLQVSPSGHESVGLDKSRPRSQSLYDVFQQSKRQRHDGDSERTITFSGARDLDRSLPPIGTDARRPCFGTDPAPHAAGAVICCPSNCSGQACSNARTLMRKLASELIGLDTKVRSILQTDHHSSNEPPEFEHIGTEGSLQWALDLVQWANLKLRDHLDTSTSRSPEHDLFLADTSTTMRRGRPHLDREDQSPPTRQLPGPPHGHSGFAHPAAMSEDSRRNLYGNEMTPMANSLHHTASSSGLLFMPPQSPLQAPQSSRAGLLPSPSSMNFPNVPNLPPISPPSSSVQTSAQAAHLQDLQHQVSIKTLAFQTLQREYDSLLQKLERQRTKCATLEKKFEVSDIEINSLTDEKEKLQAQVTTLESQVEELQQSRDEARRQLVANGGQYMRIMEMANRLQAQSADDKRRWEAEKAELEQRIKVLEEAMVTGTERLATETGHATVSSPSASMSLATHNLTPSSASASSPETINVLRAEIGRLRSRTQRLEIALHTMREESVSIQAAARQLVESGGKIEMAVDGAVGG</sequence>
<keyword evidence="4" id="KW-1185">Reference proteome</keyword>